<dbReference type="Pfam" id="PF03190">
    <property type="entry name" value="Thioredox_DsbH"/>
    <property type="match status" value="1"/>
</dbReference>
<feature type="domain" description="Spermatogenesis-associated protein 20-like TRX" evidence="1">
    <location>
        <begin position="3"/>
        <end position="163"/>
    </location>
</feature>
<evidence type="ECO:0000313" key="2">
    <source>
        <dbReference type="EMBL" id="HCE17902.1"/>
    </source>
</evidence>
<evidence type="ECO:0000259" key="1">
    <source>
        <dbReference type="Pfam" id="PF03190"/>
    </source>
</evidence>
<dbReference type="PANTHER" id="PTHR42899">
    <property type="entry name" value="SPERMATOGENESIS-ASSOCIATED PROTEIN 20"/>
    <property type="match status" value="1"/>
</dbReference>
<dbReference type="Gene3D" id="1.50.10.10">
    <property type="match status" value="1"/>
</dbReference>
<dbReference type="CDD" id="cd02955">
    <property type="entry name" value="SSP411"/>
    <property type="match status" value="1"/>
</dbReference>
<dbReference type="InterPro" id="IPR008928">
    <property type="entry name" value="6-hairpin_glycosidase_sf"/>
</dbReference>
<reference evidence="2 3" key="1">
    <citation type="journal article" date="2018" name="Nat. Biotechnol.">
        <title>A standardized bacterial taxonomy based on genome phylogeny substantially revises the tree of life.</title>
        <authorList>
            <person name="Parks D.H."/>
            <person name="Chuvochina M."/>
            <person name="Waite D.W."/>
            <person name="Rinke C."/>
            <person name="Skarshewski A."/>
            <person name="Chaumeil P.A."/>
            <person name="Hugenholtz P."/>
        </authorList>
    </citation>
    <scope>NUCLEOTIDE SEQUENCE [LARGE SCALE GENOMIC DNA]</scope>
    <source>
        <strain evidence="2">UBA8781</strain>
    </source>
</reference>
<dbReference type="InterPro" id="IPR036249">
    <property type="entry name" value="Thioredoxin-like_sf"/>
</dbReference>
<evidence type="ECO:0000313" key="3">
    <source>
        <dbReference type="Proteomes" id="UP000264141"/>
    </source>
</evidence>
<dbReference type="SUPFAM" id="SSF52833">
    <property type="entry name" value="Thioredoxin-like"/>
    <property type="match status" value="1"/>
</dbReference>
<gene>
    <name evidence="2" type="ORF">DEQ80_08595</name>
</gene>
<comment type="caution">
    <text evidence="2">The sequence shown here is derived from an EMBL/GenBank/DDBJ whole genome shotgun (WGS) entry which is preliminary data.</text>
</comment>
<dbReference type="Proteomes" id="UP000264141">
    <property type="component" value="Unassembled WGS sequence"/>
</dbReference>
<name>A0A3D1JHB1_9CHLR</name>
<organism evidence="2 3">
    <name type="scientific">Anaerolinea thermolimosa</name>
    <dbReference type="NCBI Taxonomy" id="229919"/>
    <lineage>
        <taxon>Bacteria</taxon>
        <taxon>Bacillati</taxon>
        <taxon>Chloroflexota</taxon>
        <taxon>Anaerolineae</taxon>
        <taxon>Anaerolineales</taxon>
        <taxon>Anaerolineaceae</taxon>
        <taxon>Anaerolinea</taxon>
    </lineage>
</organism>
<dbReference type="InterPro" id="IPR004879">
    <property type="entry name" value="Ssp411-like_TRX"/>
</dbReference>
<sequence>MPNRLIYESSPYLLHHAENPVEWMPWGAEAFEKAKTEDKPIFLSIGYSSCHWCHVMAHESFEDPEVARIMNEHFINIKVDREEKPEIDSIYMNAVVSMTGQGGWPLSVFLTPEGEPFFGSTYFPPQRRYGMPSFSEVLLAAARAWEKDRQEIRNTAHRLTAHISTYASWGHSPNHELRSEALPQATRAILSTYDWQFGGWGPAPRFPQPMSIEFLLLQGTRGNSEARQAALHHLRVMNRGGIMDVVGGGFARYSTDDHWLVPHFEKMLYDNAQLALAYLHGGLLEKDELLLATATKTLDFILRELTHPDGGFYSSLDADSEGVEGKFYLWSHAELKQAINSADDFEWFSQVYDLPASGNFDGQIILQQKIGLEQLAHQSGSSLQEVQKRLDAIHQRLLEVRSSRSRPSTDDKVLLSWNGLALRALAEAARYLHRADYLKAAQKNADFLLHHLQKNGTLYRSWRNGKVTQQAFLEDYASFILGLLSLYQTDFNLRWYQVAHVLTEEMITQFHDPAGGFFDVSPHEEVILYRTKDFQDQATPCGNSLATLVLLHMAEFTGENRYRPLAESNLATFQDMMIRHPTAFGCWLQALDFSIGPTKQLALIFPAEISEDNPFIKVLWNQFRPRLVTAVLSPPPATELHPPLVQHRPLQNNRTTAYICEGFTCKQPVYSPEEMDQQLSGLPTMAA</sequence>
<dbReference type="InterPro" id="IPR012341">
    <property type="entry name" value="6hp_glycosidase-like_sf"/>
</dbReference>
<dbReference type="PANTHER" id="PTHR42899:SF1">
    <property type="entry name" value="SPERMATOGENESIS-ASSOCIATED PROTEIN 20"/>
    <property type="match status" value="1"/>
</dbReference>
<proteinExistence type="predicted"/>
<dbReference type="GO" id="GO:0005975">
    <property type="term" value="P:carbohydrate metabolic process"/>
    <property type="evidence" value="ECO:0007669"/>
    <property type="project" value="InterPro"/>
</dbReference>
<protein>
    <submittedName>
        <fullName evidence="2">Thioredoxin domain-containing protein</fullName>
    </submittedName>
</protein>
<dbReference type="OrthoDB" id="9762614at2"/>
<dbReference type="EMBL" id="DPBP01000033">
    <property type="protein sequence ID" value="HCE17902.1"/>
    <property type="molecule type" value="Genomic_DNA"/>
</dbReference>
<accession>A0A3D1JHB1</accession>
<dbReference type="PIRSF" id="PIRSF006402">
    <property type="entry name" value="UCP006402_thioredoxin"/>
    <property type="match status" value="1"/>
</dbReference>
<dbReference type="AlphaFoldDB" id="A0A3D1JHB1"/>
<dbReference type="SUPFAM" id="SSF48208">
    <property type="entry name" value="Six-hairpin glycosidases"/>
    <property type="match status" value="1"/>
</dbReference>
<dbReference type="Gene3D" id="3.40.30.10">
    <property type="entry name" value="Glutaredoxin"/>
    <property type="match status" value="1"/>
</dbReference>
<dbReference type="STRING" id="229919.GCA_001050195_01077"/>
<dbReference type="InterPro" id="IPR024705">
    <property type="entry name" value="Ssp411"/>
</dbReference>
<dbReference type="RefSeq" id="WP_062190576.1">
    <property type="nucleotide sequence ID" value="NZ_DF967965.1"/>
</dbReference>